<name>A0A3E1NXD0_9BACT</name>
<evidence type="ECO:0000259" key="1">
    <source>
        <dbReference type="PROSITE" id="PS50943"/>
    </source>
</evidence>
<dbReference type="OrthoDB" id="337567at2"/>
<dbReference type="CDD" id="cd00093">
    <property type="entry name" value="HTH_XRE"/>
    <property type="match status" value="1"/>
</dbReference>
<organism evidence="2 3">
    <name type="scientific">Chitinophaga silvisoli</name>
    <dbReference type="NCBI Taxonomy" id="2291814"/>
    <lineage>
        <taxon>Bacteria</taxon>
        <taxon>Pseudomonadati</taxon>
        <taxon>Bacteroidota</taxon>
        <taxon>Chitinophagia</taxon>
        <taxon>Chitinophagales</taxon>
        <taxon>Chitinophagaceae</taxon>
        <taxon>Chitinophaga</taxon>
    </lineage>
</organism>
<evidence type="ECO:0000313" key="2">
    <source>
        <dbReference type="EMBL" id="RFM32418.1"/>
    </source>
</evidence>
<feature type="domain" description="HTH cro/C1-type" evidence="1">
    <location>
        <begin position="21"/>
        <end position="75"/>
    </location>
</feature>
<protein>
    <submittedName>
        <fullName evidence="2">XRE family transcriptional regulator</fullName>
    </submittedName>
</protein>
<dbReference type="Pfam" id="PF01381">
    <property type="entry name" value="HTH_3"/>
    <property type="match status" value="1"/>
</dbReference>
<keyword evidence="3" id="KW-1185">Reference proteome</keyword>
<dbReference type="GO" id="GO:0003677">
    <property type="term" value="F:DNA binding"/>
    <property type="evidence" value="ECO:0007669"/>
    <property type="project" value="InterPro"/>
</dbReference>
<dbReference type="Proteomes" id="UP000261174">
    <property type="component" value="Unassembled WGS sequence"/>
</dbReference>
<dbReference type="AlphaFoldDB" id="A0A3E1NXD0"/>
<reference evidence="2 3" key="1">
    <citation type="submission" date="2018-08" db="EMBL/GenBank/DDBJ databases">
        <title>Chitinophaga sp. K20C18050901, a novel bacterium isolated from forest soil.</title>
        <authorList>
            <person name="Wang C."/>
        </authorList>
    </citation>
    <scope>NUCLEOTIDE SEQUENCE [LARGE SCALE GENOMIC DNA]</scope>
    <source>
        <strain evidence="2 3">K20C18050901</strain>
    </source>
</reference>
<sequence length="83" mass="9464">MTIALMDEDVKIVHNLIRQRFKLRRKELKLSIRKLAAAAGVEYSLIDEFERKGRDIRLSSFIAIALALQIDPLQAVKDEGADK</sequence>
<accession>A0A3E1NXD0</accession>
<dbReference type="InterPro" id="IPR010982">
    <property type="entry name" value="Lambda_DNA-bd_dom_sf"/>
</dbReference>
<dbReference type="PROSITE" id="PS50943">
    <property type="entry name" value="HTH_CROC1"/>
    <property type="match status" value="1"/>
</dbReference>
<dbReference type="RefSeq" id="WP_116855611.1">
    <property type="nucleotide sequence ID" value="NZ_QTJV01000009.1"/>
</dbReference>
<dbReference type="SMART" id="SM00530">
    <property type="entry name" value="HTH_XRE"/>
    <property type="match status" value="1"/>
</dbReference>
<evidence type="ECO:0000313" key="3">
    <source>
        <dbReference type="Proteomes" id="UP000261174"/>
    </source>
</evidence>
<dbReference type="Gene3D" id="1.10.260.40">
    <property type="entry name" value="lambda repressor-like DNA-binding domains"/>
    <property type="match status" value="1"/>
</dbReference>
<comment type="caution">
    <text evidence="2">The sequence shown here is derived from an EMBL/GenBank/DDBJ whole genome shotgun (WGS) entry which is preliminary data.</text>
</comment>
<gene>
    <name evidence="2" type="ORF">DXN04_22290</name>
</gene>
<dbReference type="EMBL" id="QTJV01000009">
    <property type="protein sequence ID" value="RFM32418.1"/>
    <property type="molecule type" value="Genomic_DNA"/>
</dbReference>
<dbReference type="InterPro" id="IPR001387">
    <property type="entry name" value="Cro/C1-type_HTH"/>
</dbReference>
<proteinExistence type="predicted"/>
<dbReference type="SUPFAM" id="SSF47413">
    <property type="entry name" value="lambda repressor-like DNA-binding domains"/>
    <property type="match status" value="1"/>
</dbReference>